<evidence type="ECO:0000313" key="1">
    <source>
        <dbReference type="EMBL" id="CAL1548040.1"/>
    </source>
</evidence>
<name>A0AAV2IQB0_LYMST</name>
<sequence length="91" mass="10353">GWFGPLCKYQCHCKQNQCTRDGNCPHGCAKGWFGPQCQYEDIGQLSKSGSEVLFDGDEATCLETAEVQIEWNTSIPFTWMRLNFKNHGQFV</sequence>
<dbReference type="AlphaFoldDB" id="A0AAV2IQB0"/>
<organism evidence="1 2">
    <name type="scientific">Lymnaea stagnalis</name>
    <name type="common">Great pond snail</name>
    <name type="synonym">Helix stagnalis</name>
    <dbReference type="NCBI Taxonomy" id="6523"/>
    <lineage>
        <taxon>Eukaryota</taxon>
        <taxon>Metazoa</taxon>
        <taxon>Spiralia</taxon>
        <taxon>Lophotrochozoa</taxon>
        <taxon>Mollusca</taxon>
        <taxon>Gastropoda</taxon>
        <taxon>Heterobranchia</taxon>
        <taxon>Euthyneura</taxon>
        <taxon>Panpulmonata</taxon>
        <taxon>Hygrophila</taxon>
        <taxon>Lymnaeoidea</taxon>
        <taxon>Lymnaeidae</taxon>
        <taxon>Lymnaea</taxon>
    </lineage>
</organism>
<reference evidence="1 2" key="1">
    <citation type="submission" date="2024-04" db="EMBL/GenBank/DDBJ databases">
        <authorList>
            <consortium name="Genoscope - CEA"/>
            <person name="William W."/>
        </authorList>
    </citation>
    <scope>NUCLEOTIDE SEQUENCE [LARGE SCALE GENOMIC DNA]</scope>
</reference>
<feature type="non-terminal residue" evidence="1">
    <location>
        <position position="1"/>
    </location>
</feature>
<evidence type="ECO:0000313" key="2">
    <source>
        <dbReference type="Proteomes" id="UP001497497"/>
    </source>
</evidence>
<dbReference type="Proteomes" id="UP001497497">
    <property type="component" value="Unassembled WGS sequence"/>
</dbReference>
<keyword evidence="2" id="KW-1185">Reference proteome</keyword>
<gene>
    <name evidence="1" type="ORF">GSLYS_00021357001</name>
</gene>
<evidence type="ECO:0008006" key="3">
    <source>
        <dbReference type="Google" id="ProtNLM"/>
    </source>
</evidence>
<dbReference type="EMBL" id="CAXITT010001152">
    <property type="protein sequence ID" value="CAL1548040.1"/>
    <property type="molecule type" value="Genomic_DNA"/>
</dbReference>
<proteinExistence type="predicted"/>
<comment type="caution">
    <text evidence="1">The sequence shown here is derived from an EMBL/GenBank/DDBJ whole genome shotgun (WGS) entry which is preliminary data.</text>
</comment>
<accession>A0AAV2IQB0</accession>
<protein>
    <recommendedName>
        <fullName evidence="3">Attractin</fullName>
    </recommendedName>
</protein>